<feature type="transmembrane region" description="Helical" evidence="1">
    <location>
        <begin position="320"/>
        <end position="342"/>
    </location>
</feature>
<feature type="transmembrane region" description="Helical" evidence="1">
    <location>
        <begin position="229"/>
        <end position="248"/>
    </location>
</feature>
<accession>A0AA39YQX3</accession>
<evidence type="ECO:0008006" key="4">
    <source>
        <dbReference type="Google" id="ProtNLM"/>
    </source>
</evidence>
<evidence type="ECO:0000256" key="1">
    <source>
        <dbReference type="SAM" id="Phobius"/>
    </source>
</evidence>
<feature type="non-terminal residue" evidence="2">
    <location>
        <position position="1"/>
    </location>
</feature>
<name>A0AA39YQX3_9PEZI</name>
<dbReference type="EMBL" id="JAULSV010000001">
    <property type="protein sequence ID" value="KAK0656986.1"/>
    <property type="molecule type" value="Genomic_DNA"/>
</dbReference>
<feature type="transmembrane region" description="Helical" evidence="1">
    <location>
        <begin position="383"/>
        <end position="403"/>
    </location>
</feature>
<dbReference type="Proteomes" id="UP001174936">
    <property type="component" value="Unassembled WGS sequence"/>
</dbReference>
<protein>
    <recommendedName>
        <fullName evidence="4">Heparan-alpha-glucosaminide N-acetyltransferase catalytic domain-containing protein</fullName>
    </recommendedName>
</protein>
<keyword evidence="1" id="KW-0472">Membrane</keyword>
<sequence>IPDEIEDPATARNGYGSIRRISSTTSSQTIKPKPPSAARAIAPDLLRGLLMVFMSLDHNAMALHSWPHGTAVDGENDSGPVQEWNRPLALTMRLLTHLCAPGFTFLLGMGVVYFGRSRTNLGWSAGQMVRHFAVRAVVLTMVSVAMGLIMSGGKIWFFNIVLFALAVDYLLAGLLWMAVARTEKGLGYLLLKVLPRAGDEGREPLLSERRGEDRLDIAPDRAIIRAADVSWHIHNALLLGLAAVAIWWNVWLSPTGGHCGVEPRWDKPESVWIQIWFWPVMGSMTDRVVSGFPPMAWLSFAILGLLYGRVVLARSWSTKAINVANAAAGAAFSLVFVLTRLFHFGNLSEGCLHMPEHVAHPEGNQYLASVASFFYLVKYPPDVAFWSLTMGVNFFLLALFGSIPPAAAKRVFHVLLVYGTSALFFYVAHIFLLFFTGSWMVALVGHTLDSKDPWTGAPGTGVDQVWAIFANLGLGLAILYPSCRWYGAFKRTKGPDSLWRFF</sequence>
<feature type="transmembrane region" description="Helical" evidence="1">
    <location>
        <begin position="415"/>
        <end position="444"/>
    </location>
</feature>
<comment type="caution">
    <text evidence="2">The sequence shown here is derived from an EMBL/GenBank/DDBJ whole genome shotgun (WGS) entry which is preliminary data.</text>
</comment>
<dbReference type="AlphaFoldDB" id="A0AA39YQX3"/>
<keyword evidence="1" id="KW-1133">Transmembrane helix</keyword>
<feature type="transmembrane region" description="Helical" evidence="1">
    <location>
        <begin position="132"/>
        <end position="150"/>
    </location>
</feature>
<dbReference type="PANTHER" id="PTHR40407">
    <property type="entry name" value="MEMBRANE PROTEIN-LIKE PROTEIN"/>
    <property type="match status" value="1"/>
</dbReference>
<reference evidence="2" key="1">
    <citation type="submission" date="2023-06" db="EMBL/GenBank/DDBJ databases">
        <title>Genome-scale phylogeny and comparative genomics of the fungal order Sordariales.</title>
        <authorList>
            <consortium name="Lawrence Berkeley National Laboratory"/>
            <person name="Hensen N."/>
            <person name="Bonometti L."/>
            <person name="Westerberg I."/>
            <person name="Brannstrom I.O."/>
            <person name="Guillou S."/>
            <person name="Cros-Aarteil S."/>
            <person name="Calhoun S."/>
            <person name="Haridas S."/>
            <person name="Kuo A."/>
            <person name="Mondo S."/>
            <person name="Pangilinan J."/>
            <person name="Riley R."/>
            <person name="Labutti K."/>
            <person name="Andreopoulos B."/>
            <person name="Lipzen A."/>
            <person name="Chen C."/>
            <person name="Yanf M."/>
            <person name="Daum C."/>
            <person name="Ng V."/>
            <person name="Clum A."/>
            <person name="Steindorff A."/>
            <person name="Ohm R."/>
            <person name="Martin F."/>
            <person name="Silar P."/>
            <person name="Natvig D."/>
            <person name="Lalanne C."/>
            <person name="Gautier V."/>
            <person name="Ament-Velasquez S.L."/>
            <person name="Kruys A."/>
            <person name="Hutchinson M.I."/>
            <person name="Powell A.J."/>
            <person name="Barry K."/>
            <person name="Miller A.N."/>
            <person name="Grigoriev I.V."/>
            <person name="Debuchy R."/>
            <person name="Gladieux P."/>
            <person name="Thoren M.H."/>
            <person name="Johannesson H."/>
        </authorList>
    </citation>
    <scope>NUCLEOTIDE SEQUENCE</scope>
    <source>
        <strain evidence="2">SMH2532-1</strain>
    </source>
</reference>
<evidence type="ECO:0000313" key="2">
    <source>
        <dbReference type="EMBL" id="KAK0656986.1"/>
    </source>
</evidence>
<feature type="transmembrane region" description="Helical" evidence="1">
    <location>
        <begin position="156"/>
        <end position="179"/>
    </location>
</feature>
<feature type="transmembrane region" description="Helical" evidence="1">
    <location>
        <begin position="464"/>
        <end position="483"/>
    </location>
</feature>
<feature type="non-terminal residue" evidence="2">
    <location>
        <position position="502"/>
    </location>
</feature>
<evidence type="ECO:0000313" key="3">
    <source>
        <dbReference type="Proteomes" id="UP001174936"/>
    </source>
</evidence>
<dbReference type="PANTHER" id="PTHR40407:SF1">
    <property type="entry name" value="HEPARAN-ALPHA-GLUCOSAMINIDE N-ACETYLTRANSFERASE CATALYTIC DOMAIN-CONTAINING PROTEIN"/>
    <property type="match status" value="1"/>
</dbReference>
<feature type="transmembrane region" description="Helical" evidence="1">
    <location>
        <begin position="288"/>
        <end position="308"/>
    </location>
</feature>
<feature type="transmembrane region" description="Helical" evidence="1">
    <location>
        <begin position="94"/>
        <end position="112"/>
    </location>
</feature>
<keyword evidence="1" id="KW-0812">Transmembrane</keyword>
<keyword evidence="3" id="KW-1185">Reference proteome</keyword>
<proteinExistence type="predicted"/>
<gene>
    <name evidence="2" type="ORF">B0T16DRAFT_307999</name>
</gene>
<organism evidence="2 3">
    <name type="scientific">Cercophora newfieldiana</name>
    <dbReference type="NCBI Taxonomy" id="92897"/>
    <lineage>
        <taxon>Eukaryota</taxon>
        <taxon>Fungi</taxon>
        <taxon>Dikarya</taxon>
        <taxon>Ascomycota</taxon>
        <taxon>Pezizomycotina</taxon>
        <taxon>Sordariomycetes</taxon>
        <taxon>Sordariomycetidae</taxon>
        <taxon>Sordariales</taxon>
        <taxon>Lasiosphaeriaceae</taxon>
        <taxon>Cercophora</taxon>
    </lineage>
</organism>